<feature type="domain" description="Prepilin type IV endopeptidase peptidase" evidence="2">
    <location>
        <begin position="7"/>
        <end position="111"/>
    </location>
</feature>
<reference evidence="4" key="1">
    <citation type="journal article" date="2019" name="Int. J. Syst. Evol. Microbiol.">
        <title>The Global Catalogue of Microorganisms (GCM) 10K type strain sequencing project: providing services to taxonomists for standard genome sequencing and annotation.</title>
        <authorList>
            <consortium name="The Broad Institute Genomics Platform"/>
            <consortium name="The Broad Institute Genome Sequencing Center for Infectious Disease"/>
            <person name="Wu L."/>
            <person name="Ma J."/>
        </authorList>
    </citation>
    <scope>NUCLEOTIDE SEQUENCE [LARGE SCALE GENOMIC DNA]</scope>
    <source>
        <strain evidence="4">KACC 12508</strain>
    </source>
</reference>
<comment type="caution">
    <text evidence="3">The sequence shown here is derived from an EMBL/GenBank/DDBJ whole genome shotgun (WGS) entry which is preliminary data.</text>
</comment>
<organism evidence="3 4">
    <name type="scientific">Herminiimonas glaciei</name>
    <dbReference type="NCBI Taxonomy" id="523788"/>
    <lineage>
        <taxon>Bacteria</taxon>
        <taxon>Pseudomonadati</taxon>
        <taxon>Pseudomonadota</taxon>
        <taxon>Betaproteobacteria</taxon>
        <taxon>Burkholderiales</taxon>
        <taxon>Oxalobacteraceae</taxon>
        <taxon>Herminiimonas</taxon>
    </lineage>
</organism>
<keyword evidence="1" id="KW-0472">Membrane</keyword>
<name>A0ABW2IDI3_9BURK</name>
<dbReference type="EMBL" id="JBHTBU010000002">
    <property type="protein sequence ID" value="MFC7289146.1"/>
    <property type="molecule type" value="Genomic_DNA"/>
</dbReference>
<keyword evidence="1" id="KW-1133">Transmembrane helix</keyword>
<protein>
    <submittedName>
        <fullName evidence="3">Prepilin peptidase</fullName>
    </submittedName>
</protein>
<evidence type="ECO:0000259" key="2">
    <source>
        <dbReference type="Pfam" id="PF01478"/>
    </source>
</evidence>
<dbReference type="InterPro" id="IPR000045">
    <property type="entry name" value="Prepilin_IV_endopep_pep"/>
</dbReference>
<sequence>MGLMIVFTAFLCVAVIVYDVLFRRVPNGLLLLFLLAHTACMIVAGHGIGGIDVWRSVTGLTLGLIVFVPLYVWRVMGAGDVKFLAIIGALLGLKGLFVVWLIASVLAGLHALVFHVLVVWESAIPFRLNRIMQQIADGEMYKRMVSARQGRKGTPYAAYLAIALIYSLGKAWGG</sequence>
<proteinExistence type="predicted"/>
<evidence type="ECO:0000256" key="1">
    <source>
        <dbReference type="SAM" id="Phobius"/>
    </source>
</evidence>
<keyword evidence="1" id="KW-0812">Transmembrane</keyword>
<dbReference type="Gene3D" id="1.20.120.1220">
    <property type="match status" value="1"/>
</dbReference>
<accession>A0ABW2IDI3</accession>
<evidence type="ECO:0000313" key="3">
    <source>
        <dbReference type="EMBL" id="MFC7289146.1"/>
    </source>
</evidence>
<dbReference type="Pfam" id="PF01478">
    <property type="entry name" value="Peptidase_A24"/>
    <property type="match status" value="1"/>
</dbReference>
<keyword evidence="4" id="KW-1185">Reference proteome</keyword>
<evidence type="ECO:0000313" key="4">
    <source>
        <dbReference type="Proteomes" id="UP001596542"/>
    </source>
</evidence>
<dbReference type="Proteomes" id="UP001596542">
    <property type="component" value="Unassembled WGS sequence"/>
</dbReference>
<feature type="transmembrane region" description="Helical" evidence="1">
    <location>
        <begin position="54"/>
        <end position="72"/>
    </location>
</feature>
<feature type="transmembrane region" description="Helical" evidence="1">
    <location>
        <begin position="29"/>
        <end position="48"/>
    </location>
</feature>
<gene>
    <name evidence="3" type="ORF">ACFQPC_13945</name>
</gene>
<feature type="transmembrane region" description="Helical" evidence="1">
    <location>
        <begin position="6"/>
        <end position="22"/>
    </location>
</feature>